<dbReference type="Gene3D" id="1.10.10.60">
    <property type="entry name" value="Homeodomain-like"/>
    <property type="match status" value="1"/>
</dbReference>
<reference evidence="6" key="1">
    <citation type="submission" date="2024-02" db="EMBL/GenBank/DDBJ databases">
        <title>Tomenella chthoni gen. nov. sp. nov., a member of the family Jonesiaceae isolated from bat guano.</title>
        <authorList>
            <person name="Miller S.L."/>
            <person name="King J."/>
            <person name="Sankaranarayanan K."/>
            <person name="Lawson P.A."/>
        </authorList>
    </citation>
    <scope>NUCLEOTIDE SEQUENCE</scope>
    <source>
        <strain evidence="6">BS-20</strain>
    </source>
</reference>
<dbReference type="EMBL" id="CP146203">
    <property type="protein sequence ID" value="XBH21800.1"/>
    <property type="molecule type" value="Genomic_DNA"/>
</dbReference>
<dbReference type="Pfam" id="PF00440">
    <property type="entry name" value="TetR_N"/>
    <property type="match status" value="1"/>
</dbReference>
<proteinExistence type="predicted"/>
<dbReference type="InterPro" id="IPR001647">
    <property type="entry name" value="HTH_TetR"/>
</dbReference>
<keyword evidence="2 4" id="KW-0238">DNA-binding</keyword>
<feature type="DNA-binding region" description="H-T-H motif" evidence="4">
    <location>
        <begin position="35"/>
        <end position="54"/>
    </location>
</feature>
<evidence type="ECO:0000313" key="6">
    <source>
        <dbReference type="EMBL" id="XBH21800.1"/>
    </source>
</evidence>
<gene>
    <name evidence="6" type="ORF">V5R04_00815</name>
</gene>
<evidence type="ECO:0000259" key="5">
    <source>
        <dbReference type="PROSITE" id="PS50977"/>
    </source>
</evidence>
<feature type="domain" description="HTH tetR-type" evidence="5">
    <location>
        <begin position="12"/>
        <end position="72"/>
    </location>
</feature>
<dbReference type="PANTHER" id="PTHR30055:SF148">
    <property type="entry name" value="TETR-FAMILY TRANSCRIPTIONAL REGULATOR"/>
    <property type="match status" value="1"/>
</dbReference>
<dbReference type="InterPro" id="IPR050109">
    <property type="entry name" value="HTH-type_TetR-like_transc_reg"/>
</dbReference>
<dbReference type="GO" id="GO:0003700">
    <property type="term" value="F:DNA-binding transcription factor activity"/>
    <property type="evidence" value="ECO:0007669"/>
    <property type="project" value="TreeGrafter"/>
</dbReference>
<keyword evidence="3" id="KW-0804">Transcription</keyword>
<dbReference type="Pfam" id="PF16859">
    <property type="entry name" value="TetR_C_11"/>
    <property type="match status" value="1"/>
</dbReference>
<dbReference type="PANTHER" id="PTHR30055">
    <property type="entry name" value="HTH-TYPE TRANSCRIPTIONAL REGULATOR RUTR"/>
    <property type="match status" value="1"/>
</dbReference>
<dbReference type="InterPro" id="IPR009057">
    <property type="entry name" value="Homeodomain-like_sf"/>
</dbReference>
<evidence type="ECO:0000256" key="4">
    <source>
        <dbReference type="PROSITE-ProRule" id="PRU00335"/>
    </source>
</evidence>
<dbReference type="SUPFAM" id="SSF48498">
    <property type="entry name" value="Tetracyclin repressor-like, C-terminal domain"/>
    <property type="match status" value="1"/>
</dbReference>
<protein>
    <submittedName>
        <fullName evidence="6">TetR/AcrR family transcriptional regulator</fullName>
    </submittedName>
</protein>
<evidence type="ECO:0000256" key="1">
    <source>
        <dbReference type="ARBA" id="ARBA00023015"/>
    </source>
</evidence>
<dbReference type="InterPro" id="IPR011075">
    <property type="entry name" value="TetR_C"/>
</dbReference>
<keyword evidence="1" id="KW-0805">Transcription regulation</keyword>
<dbReference type="GO" id="GO:0000976">
    <property type="term" value="F:transcription cis-regulatory region binding"/>
    <property type="evidence" value="ECO:0007669"/>
    <property type="project" value="TreeGrafter"/>
</dbReference>
<dbReference type="InterPro" id="IPR036271">
    <property type="entry name" value="Tet_transcr_reg_TetR-rel_C_sf"/>
</dbReference>
<accession>A0AAU7DXM5</accession>
<dbReference type="AlphaFoldDB" id="A0AAU7DXM5"/>
<sequence length="193" mass="21072">MSQPTQGRPRDHETTERIIKAAAEQILEGGFDALNYEALAVTAKTSRTTIYRRWPTKLDLGIEVMERLAQIGTKPDTGSVAADLTEHSLQTTRNHNLVASAANPADIWASILNPSLAGAYHERIGQFRRENGREIIAAGVSRGELPENVDADLILDAMAGFVLFRNAFSSRQLEADQVRSLAHALCQAPPLVS</sequence>
<dbReference type="Gene3D" id="1.10.357.10">
    <property type="entry name" value="Tetracycline Repressor, domain 2"/>
    <property type="match status" value="1"/>
</dbReference>
<name>A0AAU7DXM5_9MICO</name>
<evidence type="ECO:0000256" key="3">
    <source>
        <dbReference type="ARBA" id="ARBA00023163"/>
    </source>
</evidence>
<evidence type="ECO:0000256" key="2">
    <source>
        <dbReference type="ARBA" id="ARBA00023125"/>
    </source>
</evidence>
<organism evidence="6">
    <name type="scientific">Jonesiaceae bacterium BS-20</name>
    <dbReference type="NCBI Taxonomy" id="3120821"/>
    <lineage>
        <taxon>Bacteria</taxon>
        <taxon>Bacillati</taxon>
        <taxon>Actinomycetota</taxon>
        <taxon>Actinomycetes</taxon>
        <taxon>Micrococcales</taxon>
        <taxon>Jonesiaceae</taxon>
    </lineage>
</organism>
<dbReference type="PROSITE" id="PS50977">
    <property type="entry name" value="HTH_TETR_2"/>
    <property type="match status" value="1"/>
</dbReference>
<dbReference type="SUPFAM" id="SSF46689">
    <property type="entry name" value="Homeodomain-like"/>
    <property type="match status" value="1"/>
</dbReference>